<dbReference type="AlphaFoldDB" id="A0A3N4GQU3"/>
<reference evidence="3 4" key="1">
    <citation type="submission" date="2018-11" db="EMBL/GenBank/DDBJ databases">
        <title>Draft genome sequence of Gordonia sp. RS15-1S isolated from rice stems.</title>
        <authorList>
            <person name="Muangham S."/>
        </authorList>
    </citation>
    <scope>NUCLEOTIDE SEQUENCE [LARGE SCALE GENOMIC DNA]</scope>
    <source>
        <strain evidence="3 4">RS15-1S</strain>
    </source>
</reference>
<keyword evidence="1" id="KW-0560">Oxidoreductase</keyword>
<dbReference type="PANTHER" id="PTHR43433:SF5">
    <property type="entry name" value="AB HYDROLASE-1 DOMAIN-CONTAINING PROTEIN"/>
    <property type="match status" value="1"/>
</dbReference>
<keyword evidence="3" id="KW-0378">Hydrolase</keyword>
<keyword evidence="4" id="KW-1185">Reference proteome</keyword>
<evidence type="ECO:0000313" key="3">
    <source>
        <dbReference type="EMBL" id="RPA65242.1"/>
    </source>
</evidence>
<evidence type="ECO:0000313" key="4">
    <source>
        <dbReference type="Proteomes" id="UP000267536"/>
    </source>
</evidence>
<dbReference type="Pfam" id="PF12697">
    <property type="entry name" value="Abhydrolase_6"/>
    <property type="match status" value="1"/>
</dbReference>
<keyword evidence="1" id="KW-0575">Peroxidase</keyword>
<dbReference type="InterPro" id="IPR029058">
    <property type="entry name" value="AB_hydrolase_fold"/>
</dbReference>
<dbReference type="EMBL" id="RKMH01000003">
    <property type="protein sequence ID" value="RPA65242.1"/>
    <property type="molecule type" value="Genomic_DNA"/>
</dbReference>
<dbReference type="RefSeq" id="WP_123926274.1">
    <property type="nucleotide sequence ID" value="NZ_JBPSDP010000003.1"/>
</dbReference>
<dbReference type="InterPro" id="IPR000073">
    <property type="entry name" value="AB_hydrolase_1"/>
</dbReference>
<protein>
    <submittedName>
        <fullName evidence="3">Alpha/beta hydrolase</fullName>
    </submittedName>
</protein>
<dbReference type="OrthoDB" id="5422338at2"/>
<proteinExistence type="predicted"/>
<dbReference type="PRINTS" id="PR00412">
    <property type="entry name" value="EPOXHYDRLASE"/>
</dbReference>
<name>A0A3N4GQU3_9ACTN</name>
<organism evidence="3 4">
    <name type="scientific">Gordonia oryzae</name>
    <dbReference type="NCBI Taxonomy" id="2487349"/>
    <lineage>
        <taxon>Bacteria</taxon>
        <taxon>Bacillati</taxon>
        <taxon>Actinomycetota</taxon>
        <taxon>Actinomycetes</taxon>
        <taxon>Mycobacteriales</taxon>
        <taxon>Gordoniaceae</taxon>
        <taxon>Gordonia</taxon>
    </lineage>
</organism>
<dbReference type="SUPFAM" id="SSF53474">
    <property type="entry name" value="alpha/beta-Hydrolases"/>
    <property type="match status" value="1"/>
</dbReference>
<dbReference type="PANTHER" id="PTHR43433">
    <property type="entry name" value="HYDROLASE, ALPHA/BETA FOLD FAMILY PROTEIN"/>
    <property type="match status" value="1"/>
</dbReference>
<comment type="caution">
    <text evidence="3">The sequence shown here is derived from an EMBL/GenBank/DDBJ whole genome shotgun (WGS) entry which is preliminary data.</text>
</comment>
<feature type="domain" description="AB hydrolase-1" evidence="2">
    <location>
        <begin position="88"/>
        <end position="349"/>
    </location>
</feature>
<dbReference type="GO" id="GO:0004601">
    <property type="term" value="F:peroxidase activity"/>
    <property type="evidence" value="ECO:0007669"/>
    <property type="project" value="UniProtKB-KW"/>
</dbReference>
<evidence type="ECO:0000256" key="1">
    <source>
        <dbReference type="ARBA" id="ARBA00022559"/>
    </source>
</evidence>
<dbReference type="Gene3D" id="3.40.50.1820">
    <property type="entry name" value="alpha/beta hydrolase"/>
    <property type="match status" value="1"/>
</dbReference>
<dbReference type="InterPro" id="IPR050471">
    <property type="entry name" value="AB_hydrolase"/>
</dbReference>
<accession>A0A3N4GQU3</accession>
<gene>
    <name evidence="3" type="ORF">EF294_05180</name>
</gene>
<dbReference type="GO" id="GO:0016787">
    <property type="term" value="F:hydrolase activity"/>
    <property type="evidence" value="ECO:0007669"/>
    <property type="project" value="UniProtKB-KW"/>
</dbReference>
<evidence type="ECO:0000259" key="2">
    <source>
        <dbReference type="Pfam" id="PF12697"/>
    </source>
</evidence>
<dbReference type="InterPro" id="IPR000639">
    <property type="entry name" value="Epox_hydrolase-like"/>
</dbReference>
<dbReference type="Proteomes" id="UP000267536">
    <property type="component" value="Unassembled WGS sequence"/>
</dbReference>
<sequence length="375" mass="40487">MVNSTERVGLAAGLAGVATLGGLAAAGAARSATRRRIRRGQDPYHGVDFTTMYQDRASTVTAADGVELAVRTVDLGGLEPDETPELTVIFVHGFSLRLASWHFQRHALAQLWADRRIRMVFYDNRGHGRSGEAPADTCTMQQLADDAVVILDRTAAKGRVVLVGHSMGGMTLMALARRYPQLFAADGRIAGVALVATAASGLTEAGLGRGLRNPLLDGFAVAARNTPRVIEAGRDLTRLLLEPVLVAASFGPDFHSPAAGRAVEKMIQNTPIVTVVNFLNALERHDEWMGVPVIAQVPSVVVCGDEDRMTPLRNSLQLYGELGTDSRMEVVDGAGHMVQMEAPDRVTDAIADLVERARPAPPAPRRRWWQRRPRA</sequence>